<protein>
    <recommendedName>
        <fullName evidence="1">DUF4439 domain-containing protein</fullName>
    </recommendedName>
</protein>
<reference evidence="2 3" key="1">
    <citation type="submission" date="2020-07" db="EMBL/GenBank/DDBJ databases">
        <title>Sequencing the genomes of 1000 actinobacteria strains.</title>
        <authorList>
            <person name="Klenk H.-P."/>
        </authorList>
    </citation>
    <scope>NUCLEOTIDE SEQUENCE [LARGE SCALE GENOMIC DNA]</scope>
    <source>
        <strain evidence="2 3">DSM 45772</strain>
    </source>
</reference>
<dbReference type="RefSeq" id="WP_179794103.1">
    <property type="nucleotide sequence ID" value="NZ_BAABHP010000021.1"/>
</dbReference>
<sequence length="153" mass="15382">MTSPVSDSSGTLDAAQAALGAEHAAVWCCGLATAFLPSSVAQALADAALAHRQRRDALVAFLEAAGQQPVPAAPAYATPRPVTDAASAAALLVVAEDDVATAWRALLERTDDRGLRTTGVAAMVAAATGGRRWRVLAGVTPQVATSPGDPPTG</sequence>
<evidence type="ECO:0000259" key="1">
    <source>
        <dbReference type="Pfam" id="PF14530"/>
    </source>
</evidence>
<organism evidence="2 3">
    <name type="scientific">Actinomycetospora corticicola</name>
    <dbReference type="NCBI Taxonomy" id="663602"/>
    <lineage>
        <taxon>Bacteria</taxon>
        <taxon>Bacillati</taxon>
        <taxon>Actinomycetota</taxon>
        <taxon>Actinomycetes</taxon>
        <taxon>Pseudonocardiales</taxon>
        <taxon>Pseudonocardiaceae</taxon>
        <taxon>Actinomycetospora</taxon>
    </lineage>
</organism>
<dbReference type="AlphaFoldDB" id="A0A7Y9DVU9"/>
<feature type="domain" description="DUF4439" evidence="1">
    <location>
        <begin position="14"/>
        <end position="138"/>
    </location>
</feature>
<dbReference type="EMBL" id="JACCBN010000001">
    <property type="protein sequence ID" value="NYD36421.1"/>
    <property type="molecule type" value="Genomic_DNA"/>
</dbReference>
<proteinExistence type="predicted"/>
<name>A0A7Y9DVU9_9PSEU</name>
<dbReference type="InterPro" id="IPR029447">
    <property type="entry name" value="DUF4439"/>
</dbReference>
<comment type="caution">
    <text evidence="2">The sequence shown here is derived from an EMBL/GenBank/DDBJ whole genome shotgun (WGS) entry which is preliminary data.</text>
</comment>
<dbReference type="Gene3D" id="1.20.1260.10">
    <property type="match status" value="1"/>
</dbReference>
<gene>
    <name evidence="2" type="ORF">BJ983_002523</name>
</gene>
<evidence type="ECO:0000313" key="3">
    <source>
        <dbReference type="Proteomes" id="UP000535890"/>
    </source>
</evidence>
<evidence type="ECO:0000313" key="2">
    <source>
        <dbReference type="EMBL" id="NYD36421.1"/>
    </source>
</evidence>
<dbReference type="Proteomes" id="UP000535890">
    <property type="component" value="Unassembled WGS sequence"/>
</dbReference>
<keyword evidence="3" id="KW-1185">Reference proteome</keyword>
<dbReference type="SUPFAM" id="SSF47240">
    <property type="entry name" value="Ferritin-like"/>
    <property type="match status" value="1"/>
</dbReference>
<dbReference type="CDD" id="cd00657">
    <property type="entry name" value="Ferritin_like"/>
    <property type="match status" value="1"/>
</dbReference>
<accession>A0A7Y9DVU9</accession>
<dbReference type="InterPro" id="IPR009078">
    <property type="entry name" value="Ferritin-like_SF"/>
</dbReference>
<dbReference type="Pfam" id="PF14530">
    <property type="entry name" value="DUF4439"/>
    <property type="match status" value="1"/>
</dbReference>
<dbReference type="InterPro" id="IPR012347">
    <property type="entry name" value="Ferritin-like"/>
</dbReference>